<gene>
    <name evidence="2" type="ORF">FOMG_19360</name>
</gene>
<evidence type="ECO:0000313" key="2">
    <source>
        <dbReference type="EMBL" id="EXK23890.1"/>
    </source>
</evidence>
<feature type="region of interest" description="Disordered" evidence="1">
    <location>
        <begin position="17"/>
        <end position="40"/>
    </location>
</feature>
<protein>
    <submittedName>
        <fullName evidence="2">Uncharacterized protein</fullName>
    </submittedName>
</protein>
<dbReference type="HOGENOM" id="CLU_3299433_0_0_1"/>
<reference evidence="2" key="1">
    <citation type="submission" date="2012-04" db="EMBL/GenBank/DDBJ databases">
        <title>The Genome Sequence of Fusarium oxysporum melonis.</title>
        <authorList>
            <consortium name="The Broad Institute Genome Sequencing Platform"/>
            <person name="Ma L.-J."/>
            <person name="Gale L.R."/>
            <person name="Schwartz D.C."/>
            <person name="Zhou S."/>
            <person name="Corby-Kistler H."/>
            <person name="Young S.K."/>
            <person name="Zeng Q."/>
            <person name="Gargeya S."/>
            <person name="Fitzgerald M."/>
            <person name="Haas B."/>
            <person name="Abouelleil A."/>
            <person name="Alvarado L."/>
            <person name="Arachchi H.M."/>
            <person name="Berlin A."/>
            <person name="Brown A."/>
            <person name="Chapman S.B."/>
            <person name="Chen Z."/>
            <person name="Dunbar C."/>
            <person name="Freedman E."/>
            <person name="Gearin G."/>
            <person name="Goldberg J."/>
            <person name="Griggs A."/>
            <person name="Gujja S."/>
            <person name="Heiman D."/>
            <person name="Howarth C."/>
            <person name="Larson L."/>
            <person name="Lui A."/>
            <person name="MacDonald P.J.P."/>
            <person name="Montmayeur A."/>
            <person name="Murphy C."/>
            <person name="Neiman D."/>
            <person name="Pearson M."/>
            <person name="Priest M."/>
            <person name="Roberts A."/>
            <person name="Saif S."/>
            <person name="Shea T."/>
            <person name="Shenoy N."/>
            <person name="Sisk P."/>
            <person name="Stolte C."/>
            <person name="Sykes S."/>
            <person name="Wortman J."/>
            <person name="Nusbaum C."/>
            <person name="Birren B."/>
        </authorList>
    </citation>
    <scope>NUCLEOTIDE SEQUENCE</scope>
    <source>
        <strain evidence="2">26406</strain>
    </source>
</reference>
<dbReference type="EMBL" id="KI980506">
    <property type="protein sequence ID" value="EXK23890.1"/>
    <property type="molecule type" value="Genomic_DNA"/>
</dbReference>
<dbReference type="AlphaFoldDB" id="W9YXI8"/>
<dbReference type="VEuPathDB" id="FungiDB:FOMG_19360"/>
<reference evidence="2" key="2">
    <citation type="submission" date="2014-02" db="EMBL/GenBank/DDBJ databases">
        <title>Annotation of the Genome Sequence of Fusarium oxysporum f. sp. melonis 26406.</title>
        <authorList>
            <consortium name="The Broad Institute Genomics Platform"/>
            <person name="Ma L.-J."/>
            <person name="Corby-Kistler H."/>
            <person name="Broz K."/>
            <person name="Gale L.R."/>
            <person name="Jonkers W."/>
            <person name="O'Donnell K."/>
            <person name="Ploetz R."/>
            <person name="Steinberg C."/>
            <person name="Schwartz D.C."/>
            <person name="VanEtten H."/>
            <person name="Zhou S."/>
            <person name="Young S.K."/>
            <person name="Zeng Q."/>
            <person name="Gargeya S."/>
            <person name="Fitzgerald M."/>
            <person name="Abouelleil A."/>
            <person name="Alvarado L."/>
            <person name="Chapman S.B."/>
            <person name="Gainer-Dewar J."/>
            <person name="Goldberg J."/>
            <person name="Griggs A."/>
            <person name="Gujja S."/>
            <person name="Hansen M."/>
            <person name="Howarth C."/>
            <person name="Imamovic A."/>
            <person name="Ireland A."/>
            <person name="Larimer J."/>
            <person name="McCowan C."/>
            <person name="Murphy C."/>
            <person name="Pearson M."/>
            <person name="Poon T.W."/>
            <person name="Priest M."/>
            <person name="Roberts A."/>
            <person name="Saif S."/>
            <person name="Shea T."/>
            <person name="Sykes S."/>
            <person name="Wortman J."/>
            <person name="Nusbaum C."/>
            <person name="Birren B."/>
        </authorList>
    </citation>
    <scope>NUCLEOTIDE SEQUENCE</scope>
    <source>
        <strain evidence="2">26406</strain>
    </source>
</reference>
<evidence type="ECO:0000256" key="1">
    <source>
        <dbReference type="SAM" id="MobiDB-lite"/>
    </source>
</evidence>
<sequence>MEPGVRRAEISLCMRQPETASRWSRPDGGRGNTLHLVENR</sequence>
<accession>W9YXI8</accession>
<name>W9YXI8_FUSOX</name>
<organism evidence="2">
    <name type="scientific">Fusarium oxysporum f. sp. melonis 26406</name>
    <dbReference type="NCBI Taxonomy" id="1089452"/>
    <lineage>
        <taxon>Eukaryota</taxon>
        <taxon>Fungi</taxon>
        <taxon>Dikarya</taxon>
        <taxon>Ascomycota</taxon>
        <taxon>Pezizomycotina</taxon>
        <taxon>Sordariomycetes</taxon>
        <taxon>Hypocreomycetidae</taxon>
        <taxon>Hypocreales</taxon>
        <taxon>Nectriaceae</taxon>
        <taxon>Fusarium</taxon>
        <taxon>Fusarium oxysporum species complex</taxon>
    </lineage>
</organism>
<proteinExistence type="predicted"/>
<dbReference type="Proteomes" id="UP000030703">
    <property type="component" value="Unassembled WGS sequence"/>
</dbReference>